<gene>
    <name evidence="3" type="ORF">OEG82_12350</name>
</gene>
<dbReference type="InterPro" id="IPR012429">
    <property type="entry name" value="HGSNAT_cat"/>
</dbReference>
<feature type="transmembrane region" description="Helical" evidence="1">
    <location>
        <begin position="19"/>
        <end position="38"/>
    </location>
</feature>
<evidence type="ECO:0000313" key="3">
    <source>
        <dbReference type="EMBL" id="MCY0094810.1"/>
    </source>
</evidence>
<proteinExistence type="predicted"/>
<feature type="domain" description="Heparan-alpha-glucosaminide N-acetyltransferase catalytic" evidence="2">
    <location>
        <begin position="16"/>
        <end position="239"/>
    </location>
</feature>
<comment type="caution">
    <text evidence="3">The sequence shown here is derived from an EMBL/GenBank/DDBJ whole genome shotgun (WGS) entry which is preliminary data.</text>
</comment>
<feature type="transmembrane region" description="Helical" evidence="1">
    <location>
        <begin position="114"/>
        <end position="134"/>
    </location>
</feature>
<keyword evidence="1" id="KW-1133">Transmembrane helix</keyword>
<evidence type="ECO:0000256" key="1">
    <source>
        <dbReference type="SAM" id="Phobius"/>
    </source>
</evidence>
<dbReference type="RefSeq" id="WP_267612730.1">
    <property type="nucleotide sequence ID" value="NZ_JAOVZQ010000001.1"/>
</dbReference>
<evidence type="ECO:0000259" key="2">
    <source>
        <dbReference type="Pfam" id="PF07786"/>
    </source>
</evidence>
<organism evidence="3 4">
    <name type="scientific">Hoeflea ulvae</name>
    <dbReference type="NCBI Taxonomy" id="2983764"/>
    <lineage>
        <taxon>Bacteria</taxon>
        <taxon>Pseudomonadati</taxon>
        <taxon>Pseudomonadota</taxon>
        <taxon>Alphaproteobacteria</taxon>
        <taxon>Hyphomicrobiales</taxon>
        <taxon>Rhizobiaceae</taxon>
        <taxon>Hoeflea</taxon>
    </lineage>
</organism>
<evidence type="ECO:0000313" key="4">
    <source>
        <dbReference type="Proteomes" id="UP001081283"/>
    </source>
</evidence>
<accession>A0ABT3YFY3</accession>
<sequence>MTDTANTASPQIPGRRIEVLDLARGLALLAMASYHFSWDIEQFGYLDHGTTTHGLFKVYARSIAGGFLFLAGVSLMLAHSTGIRLQPFLKRLGMVAGAAALITLVTFFATPDTFIYFGILHAIAASSVIGLAFLRLPAVVTVLAGIGCIVLPLVFRADMFNPVWLHWVGLSTVPPRSNDYVPLMPWLGPFLIGMGAAKLSIATKFTERLANVKTGDNRLAGITRYFGRHSLAFYLLHQPVLLTLVWTTSQLAPPRPVDPLPGFVAECEAGCADGNSAEFCSRFCLCVTDELISQGMFDGFMAGEITPESDARIPAVAEQCTAASQMAAPE</sequence>
<name>A0ABT3YFY3_9HYPH</name>
<reference evidence="3" key="1">
    <citation type="submission" date="2022-10" db="EMBL/GenBank/DDBJ databases">
        <title>Hoeflea sp. J2-29, isolated from marine algae.</title>
        <authorList>
            <person name="Kristyanto S."/>
            <person name="Kim J.M."/>
            <person name="Jeon C.O."/>
        </authorList>
    </citation>
    <scope>NUCLEOTIDE SEQUENCE</scope>
    <source>
        <strain evidence="3">J2-29</strain>
    </source>
</reference>
<feature type="transmembrane region" description="Helical" evidence="1">
    <location>
        <begin position="141"/>
        <end position="160"/>
    </location>
</feature>
<keyword evidence="1" id="KW-0472">Membrane</keyword>
<feature type="transmembrane region" description="Helical" evidence="1">
    <location>
        <begin position="180"/>
        <end position="201"/>
    </location>
</feature>
<dbReference type="Pfam" id="PF07786">
    <property type="entry name" value="HGSNAT_cat"/>
    <property type="match status" value="1"/>
</dbReference>
<dbReference type="EMBL" id="JAOVZQ010000001">
    <property type="protein sequence ID" value="MCY0094810.1"/>
    <property type="molecule type" value="Genomic_DNA"/>
</dbReference>
<feature type="transmembrane region" description="Helical" evidence="1">
    <location>
        <begin position="58"/>
        <end position="77"/>
    </location>
</feature>
<dbReference type="Proteomes" id="UP001081283">
    <property type="component" value="Unassembled WGS sequence"/>
</dbReference>
<feature type="transmembrane region" description="Helical" evidence="1">
    <location>
        <begin position="89"/>
        <end position="108"/>
    </location>
</feature>
<keyword evidence="1" id="KW-0812">Transmembrane</keyword>
<keyword evidence="4" id="KW-1185">Reference proteome</keyword>
<protein>
    <submittedName>
        <fullName evidence="3">DUF1624 domain-containing protein</fullName>
    </submittedName>
</protein>